<evidence type="ECO:0000313" key="1">
    <source>
        <dbReference type="EMBL" id="OWZ03800.1"/>
    </source>
</evidence>
<name>A0A225VH30_9STRA</name>
<accession>A0A225VH30</accession>
<protein>
    <submittedName>
        <fullName evidence="1">Uncharacterized protein</fullName>
    </submittedName>
</protein>
<proteinExistence type="predicted"/>
<sequence length="106" mass="12273">MLLSVYEYQTFAMRTHIFVRKDMEMDTVIPAKLISSNRKYREEQTTANEICTSMSELSMGEYKSAEKALKCVVTLFGAKRFNELVRLPGDFGTLSIVKYNILIYRV</sequence>
<comment type="caution">
    <text evidence="1">The sequence shown here is derived from an EMBL/GenBank/DDBJ whole genome shotgun (WGS) entry which is preliminary data.</text>
</comment>
<reference evidence="2" key="1">
    <citation type="submission" date="2017-03" db="EMBL/GenBank/DDBJ databases">
        <title>Phytopthora megakarya and P. palmivora, two closely related causual agents of cacao black pod achieved similar genome size and gene model numbers by different mechanisms.</title>
        <authorList>
            <person name="Ali S."/>
            <person name="Shao J."/>
            <person name="Larry D.J."/>
            <person name="Kronmiller B."/>
            <person name="Shen D."/>
            <person name="Strem M.D."/>
            <person name="Melnick R.L."/>
            <person name="Guiltinan M.J."/>
            <person name="Tyler B.M."/>
            <person name="Meinhardt L.W."/>
            <person name="Bailey B.A."/>
        </authorList>
    </citation>
    <scope>NUCLEOTIDE SEQUENCE [LARGE SCALE GENOMIC DNA]</scope>
    <source>
        <strain evidence="2">zdho120</strain>
    </source>
</reference>
<evidence type="ECO:0000313" key="2">
    <source>
        <dbReference type="Proteomes" id="UP000198211"/>
    </source>
</evidence>
<keyword evidence="2" id="KW-1185">Reference proteome</keyword>
<organism evidence="1 2">
    <name type="scientific">Phytophthora megakarya</name>
    <dbReference type="NCBI Taxonomy" id="4795"/>
    <lineage>
        <taxon>Eukaryota</taxon>
        <taxon>Sar</taxon>
        <taxon>Stramenopiles</taxon>
        <taxon>Oomycota</taxon>
        <taxon>Peronosporomycetes</taxon>
        <taxon>Peronosporales</taxon>
        <taxon>Peronosporaceae</taxon>
        <taxon>Phytophthora</taxon>
    </lineage>
</organism>
<dbReference type="EMBL" id="NBNE01005321">
    <property type="protein sequence ID" value="OWZ03800.1"/>
    <property type="molecule type" value="Genomic_DNA"/>
</dbReference>
<gene>
    <name evidence="1" type="ORF">PHMEG_00024404</name>
</gene>
<dbReference type="AlphaFoldDB" id="A0A225VH30"/>
<dbReference type="Proteomes" id="UP000198211">
    <property type="component" value="Unassembled WGS sequence"/>
</dbReference>